<keyword evidence="1" id="KW-1133">Transmembrane helix</keyword>
<dbReference type="InterPro" id="IPR029365">
    <property type="entry name" value="TMEM238"/>
</dbReference>
<proteinExistence type="predicted"/>
<protein>
    <submittedName>
        <fullName evidence="2">Uncharacterized protein</fullName>
    </submittedName>
</protein>
<dbReference type="PANTHER" id="PTHR28613">
    <property type="entry name" value="SI:CH211-232M10.4-RELATED"/>
    <property type="match status" value="1"/>
</dbReference>
<sequence>MMCSIPSTGVGRCKFAFWFAVFHDILGLLILLSGVFWNIFFHDFLVYAGSLIIFLSLIWWVFWYSGNIEVPPAELEDDIAFYNNCCKV</sequence>
<accession>A0A8B9RF68</accession>
<evidence type="ECO:0000313" key="2">
    <source>
        <dbReference type="Ensembl" id="ENSAMXP00005038425.1"/>
    </source>
</evidence>
<keyword evidence="1" id="KW-0812">Transmembrane</keyword>
<dbReference type="Pfam" id="PF15125">
    <property type="entry name" value="TMEM238"/>
    <property type="match status" value="1"/>
</dbReference>
<reference evidence="2" key="1">
    <citation type="submission" date="2025-08" db="UniProtKB">
        <authorList>
            <consortium name="Ensembl"/>
        </authorList>
    </citation>
    <scope>IDENTIFICATION</scope>
</reference>
<evidence type="ECO:0000313" key="3">
    <source>
        <dbReference type="Proteomes" id="UP000694621"/>
    </source>
</evidence>
<dbReference type="Proteomes" id="UP000694621">
    <property type="component" value="Unplaced"/>
</dbReference>
<name>A0A8B9RF68_ASTMX</name>
<organism evidence="2 3">
    <name type="scientific">Astyanax mexicanus</name>
    <name type="common">Blind cave fish</name>
    <name type="synonym">Astyanax fasciatus mexicanus</name>
    <dbReference type="NCBI Taxonomy" id="7994"/>
    <lineage>
        <taxon>Eukaryota</taxon>
        <taxon>Metazoa</taxon>
        <taxon>Chordata</taxon>
        <taxon>Craniata</taxon>
        <taxon>Vertebrata</taxon>
        <taxon>Euteleostomi</taxon>
        <taxon>Actinopterygii</taxon>
        <taxon>Neopterygii</taxon>
        <taxon>Teleostei</taxon>
        <taxon>Ostariophysi</taxon>
        <taxon>Characiformes</taxon>
        <taxon>Characoidei</taxon>
        <taxon>Acestrorhamphidae</taxon>
        <taxon>Acestrorhamphinae</taxon>
        <taxon>Astyanax</taxon>
    </lineage>
</organism>
<dbReference type="AlphaFoldDB" id="A0A8B9RF68"/>
<dbReference type="PANTHER" id="PTHR28613:SF8">
    <property type="entry name" value="LCCL DOMAIN-CONTAINING PROTEIN"/>
    <property type="match status" value="1"/>
</dbReference>
<feature type="transmembrane region" description="Helical" evidence="1">
    <location>
        <begin position="44"/>
        <end position="62"/>
    </location>
</feature>
<feature type="transmembrane region" description="Helical" evidence="1">
    <location>
        <begin position="15"/>
        <end position="37"/>
    </location>
</feature>
<keyword evidence="1" id="KW-0472">Membrane</keyword>
<dbReference type="Ensembl" id="ENSAMXT00005041864.1">
    <property type="protein sequence ID" value="ENSAMXP00005038425.1"/>
    <property type="gene ID" value="ENSAMXG00005018224.1"/>
</dbReference>
<evidence type="ECO:0000256" key="1">
    <source>
        <dbReference type="SAM" id="Phobius"/>
    </source>
</evidence>